<evidence type="ECO:0000313" key="2">
    <source>
        <dbReference type="EMBL" id="KUI54705.1"/>
    </source>
</evidence>
<dbReference type="Proteomes" id="UP000078576">
    <property type="component" value="Unassembled WGS sequence"/>
</dbReference>
<organism evidence="2 3">
    <name type="scientific">Cytospora mali</name>
    <name type="common">Apple Valsa canker fungus</name>
    <name type="synonym">Valsa mali</name>
    <dbReference type="NCBI Taxonomy" id="578113"/>
    <lineage>
        <taxon>Eukaryota</taxon>
        <taxon>Fungi</taxon>
        <taxon>Dikarya</taxon>
        <taxon>Ascomycota</taxon>
        <taxon>Pezizomycotina</taxon>
        <taxon>Sordariomycetes</taxon>
        <taxon>Sordariomycetidae</taxon>
        <taxon>Diaporthales</taxon>
        <taxon>Cytosporaceae</taxon>
        <taxon>Cytospora</taxon>
    </lineage>
</organism>
<keyword evidence="1" id="KW-1133">Transmembrane helix</keyword>
<dbReference type="AlphaFoldDB" id="A0A194USP0"/>
<dbReference type="OrthoDB" id="3903561at2759"/>
<dbReference type="STRING" id="694573.A0A194USP0"/>
<keyword evidence="1" id="KW-0472">Membrane</keyword>
<proteinExistence type="predicted"/>
<evidence type="ECO:0000313" key="3">
    <source>
        <dbReference type="Proteomes" id="UP000078576"/>
    </source>
</evidence>
<keyword evidence="1" id="KW-0812">Transmembrane</keyword>
<protein>
    <submittedName>
        <fullName evidence="2">Uncharacterized protein</fullName>
    </submittedName>
</protein>
<evidence type="ECO:0000256" key="1">
    <source>
        <dbReference type="SAM" id="Phobius"/>
    </source>
</evidence>
<accession>A0A194USP0</accession>
<dbReference type="EMBL" id="KN714675">
    <property type="protein sequence ID" value="KUI54705.1"/>
    <property type="molecule type" value="Genomic_DNA"/>
</dbReference>
<reference evidence="3" key="1">
    <citation type="submission" date="2014-12" db="EMBL/GenBank/DDBJ databases">
        <title>Genome Sequence of Valsa Canker Pathogens Uncovers a Specific Adaption of Colonization on Woody Bark.</title>
        <authorList>
            <person name="Yin Z."/>
            <person name="Liu H."/>
            <person name="Gao X."/>
            <person name="Li Z."/>
            <person name="Song N."/>
            <person name="Ke X."/>
            <person name="Dai Q."/>
            <person name="Wu Y."/>
            <person name="Sun Y."/>
            <person name="Xu J.-R."/>
            <person name="Kang Z.K."/>
            <person name="Wang L."/>
            <person name="Huang L."/>
        </authorList>
    </citation>
    <scope>NUCLEOTIDE SEQUENCE [LARGE SCALE GENOMIC DNA]</scope>
    <source>
        <strain evidence="3">SXYL134</strain>
    </source>
</reference>
<feature type="transmembrane region" description="Helical" evidence="1">
    <location>
        <begin position="154"/>
        <end position="182"/>
    </location>
</feature>
<keyword evidence="3" id="KW-1185">Reference proteome</keyword>
<gene>
    <name evidence="2" type="ORF">VP1G_10689</name>
</gene>
<sequence length="275" mass="31034">MYGALNETADMNDTYYTYTPEAYFIEGVRFGYEYQIPGFYREFTGFQFVGVGQDPQVENRTDEPWLNTTFQLDTSVNMSTWQPGEELDPVPYNSTLWFNGSAIALDAPFLNMPANDTDCKWFDYTGLCLCYGDTLLTSDFRQDNNLICISEAGYVWGFSSVITLIGIIIEVCWIIGCFGMWLDVHINSTLFRMNRPASGLVRNILDIAGAIQRDLGNDTGAYKNRELVKALEKCSPVGYEVDDTGGKVDRIVMVSVPAARERHSRLRIDSSAFYA</sequence>
<name>A0A194USP0_CYTMA</name>